<keyword evidence="1" id="KW-1133">Transmembrane helix</keyword>
<feature type="transmembrane region" description="Helical" evidence="1">
    <location>
        <begin position="21"/>
        <end position="45"/>
    </location>
</feature>
<feature type="transmembrane region" description="Helical" evidence="1">
    <location>
        <begin position="51"/>
        <end position="73"/>
    </location>
</feature>
<comment type="caution">
    <text evidence="3">The sequence shown here is derived from an EMBL/GenBank/DDBJ whole genome shotgun (WGS) entry which is preliminary data.</text>
</comment>
<gene>
    <name evidence="3" type="ORF">JQN70_08895</name>
</gene>
<dbReference type="InterPro" id="IPR005182">
    <property type="entry name" value="YdbS-like_PH"/>
</dbReference>
<keyword evidence="4" id="KW-1185">Reference proteome</keyword>
<accession>A0ABS2CM06</accession>
<evidence type="ECO:0000259" key="2">
    <source>
        <dbReference type="Pfam" id="PF03703"/>
    </source>
</evidence>
<keyword evidence="1" id="KW-0812">Transmembrane</keyword>
<sequence>MSFPENVLAQDEKVVRHLHPHWFTVLLPTVVGVVVVAAAVIALLVLPDGSVGTVLLWVVLGAAAFVLLLFVLAPYVRWRSTHYVITTHRVMVRRGVLTKSGKDITLAKITDVSFRQTLLDRLIGAGSLHIESAGDSPDEDLVNVPDSDDVQQLINRLVDEDSRGRRGEGG</sequence>
<evidence type="ECO:0000256" key="1">
    <source>
        <dbReference type="SAM" id="Phobius"/>
    </source>
</evidence>
<dbReference type="EMBL" id="JAFDVD010000008">
    <property type="protein sequence ID" value="MBM6400498.1"/>
    <property type="molecule type" value="Genomic_DNA"/>
</dbReference>
<name>A0ABS2CM06_9MICO</name>
<keyword evidence="1" id="KW-0472">Membrane</keyword>
<proteinExistence type="predicted"/>
<reference evidence="3" key="1">
    <citation type="submission" date="2021-02" db="EMBL/GenBank/DDBJ databases">
        <title>Phycicoccus sp. MQZ13P-5T, whole genome shotgun sequence.</title>
        <authorList>
            <person name="Tuo L."/>
        </authorList>
    </citation>
    <scope>NUCLEOTIDE SEQUENCE</scope>
    <source>
        <strain evidence="3">MQZ13P-5</strain>
    </source>
</reference>
<dbReference type="Proteomes" id="UP001430172">
    <property type="component" value="Unassembled WGS sequence"/>
</dbReference>
<protein>
    <submittedName>
        <fullName evidence="3">PH domain-containing protein</fullName>
    </submittedName>
</protein>
<evidence type="ECO:0000313" key="4">
    <source>
        <dbReference type="Proteomes" id="UP001430172"/>
    </source>
</evidence>
<dbReference type="PANTHER" id="PTHR37938">
    <property type="entry name" value="BLL0215 PROTEIN"/>
    <property type="match status" value="1"/>
</dbReference>
<dbReference type="Pfam" id="PF03703">
    <property type="entry name" value="bPH_2"/>
    <property type="match status" value="1"/>
</dbReference>
<dbReference type="PANTHER" id="PTHR37938:SF1">
    <property type="entry name" value="BLL0215 PROTEIN"/>
    <property type="match status" value="1"/>
</dbReference>
<organism evidence="3 4">
    <name type="scientific">Phycicoccus sonneratiae</name>
    <dbReference type="NCBI Taxonomy" id="2807628"/>
    <lineage>
        <taxon>Bacteria</taxon>
        <taxon>Bacillati</taxon>
        <taxon>Actinomycetota</taxon>
        <taxon>Actinomycetes</taxon>
        <taxon>Micrococcales</taxon>
        <taxon>Intrasporangiaceae</taxon>
        <taxon>Phycicoccus</taxon>
    </lineage>
</organism>
<dbReference type="RefSeq" id="WP_204130953.1">
    <property type="nucleotide sequence ID" value="NZ_JAFDVD010000008.1"/>
</dbReference>
<evidence type="ECO:0000313" key="3">
    <source>
        <dbReference type="EMBL" id="MBM6400498.1"/>
    </source>
</evidence>
<feature type="domain" description="YdbS-like PH" evidence="2">
    <location>
        <begin position="78"/>
        <end position="153"/>
    </location>
</feature>